<comment type="cofactor">
    <cofactor evidence="1">
        <name>Zn(2+)</name>
        <dbReference type="ChEBI" id="CHEBI:29105"/>
    </cofactor>
</comment>
<keyword evidence="6" id="KW-0482">Metalloprotease</keyword>
<keyword evidence="9" id="KW-1185">Reference proteome</keyword>
<comment type="caution">
    <text evidence="8">The sequence shown here is derived from an EMBL/GenBank/DDBJ whole genome shotgun (WGS) entry which is preliminary data.</text>
</comment>
<dbReference type="CDD" id="cd07333">
    <property type="entry name" value="M48C_bepA_like"/>
    <property type="match status" value="1"/>
</dbReference>
<evidence type="ECO:0000256" key="5">
    <source>
        <dbReference type="ARBA" id="ARBA00022833"/>
    </source>
</evidence>
<name>A0ABR6ZVM4_9BURK</name>
<protein>
    <submittedName>
        <fullName evidence="8">M48 family metallopeptidase</fullName>
    </submittedName>
</protein>
<dbReference type="Pfam" id="PF01435">
    <property type="entry name" value="Peptidase_M48"/>
    <property type="match status" value="1"/>
</dbReference>
<evidence type="ECO:0000313" key="8">
    <source>
        <dbReference type="EMBL" id="MBC3919854.1"/>
    </source>
</evidence>
<evidence type="ECO:0000256" key="6">
    <source>
        <dbReference type="ARBA" id="ARBA00023049"/>
    </source>
</evidence>
<dbReference type="Gene3D" id="3.30.2010.10">
    <property type="entry name" value="Metalloproteases ('zincins'), catalytic domain"/>
    <property type="match status" value="1"/>
</dbReference>
<evidence type="ECO:0000256" key="3">
    <source>
        <dbReference type="ARBA" id="ARBA00022723"/>
    </source>
</evidence>
<keyword evidence="4" id="KW-0378">Hydrolase</keyword>
<dbReference type="InterPro" id="IPR011990">
    <property type="entry name" value="TPR-like_helical_dom_sf"/>
</dbReference>
<dbReference type="EMBL" id="JACOGF010000012">
    <property type="protein sequence ID" value="MBC3919854.1"/>
    <property type="molecule type" value="Genomic_DNA"/>
</dbReference>
<dbReference type="Proteomes" id="UP000650424">
    <property type="component" value="Unassembled WGS sequence"/>
</dbReference>
<evidence type="ECO:0000259" key="7">
    <source>
        <dbReference type="Pfam" id="PF01435"/>
    </source>
</evidence>
<dbReference type="InterPro" id="IPR051156">
    <property type="entry name" value="Mito/Outer_Membr_Metalloprot"/>
</dbReference>
<dbReference type="PANTHER" id="PTHR22726:SF1">
    <property type="entry name" value="METALLOENDOPEPTIDASE OMA1, MITOCHONDRIAL"/>
    <property type="match status" value="1"/>
</dbReference>
<proteinExistence type="predicted"/>
<dbReference type="Gene3D" id="1.25.40.10">
    <property type="entry name" value="Tetratricopeptide repeat domain"/>
    <property type="match status" value="1"/>
</dbReference>
<evidence type="ECO:0000313" key="9">
    <source>
        <dbReference type="Proteomes" id="UP000650424"/>
    </source>
</evidence>
<evidence type="ECO:0000256" key="2">
    <source>
        <dbReference type="ARBA" id="ARBA00022670"/>
    </source>
</evidence>
<evidence type="ECO:0000256" key="4">
    <source>
        <dbReference type="ARBA" id="ARBA00022801"/>
    </source>
</evidence>
<sequence length="528" mass="58985">MKRKESNSVSRHHSIANTVRRTFRRTSLCAALLLISGLANVGIAPELAHAQNLPTLGDTSREELSPLAERKLGEQIMSVVRRDPDFMDDAPVSEYLNRLGNKMLETRPDARGETSFNFEFFAVRDPVLNAFAFPGGFIGFHSGLILAAQSESELASVMGHEIGHVAQRHIARMLTSQKGDALIPLAALALAVLAARSSPDAAMALAAGGQGLAIQKQLNFGRDAEREADRVGFQILRDSGFDPSGMVSFFGRLQNSTRNYTDNVPPYLRSHPLTSERIADIQSRLVDQRYRQHADSLEFLLTKVRVRVLQDSSIQGLMDAITYFDVQAKSGKLEDQITAKYGHAFVAYKRLDYTAARTLLDQAQKMVEKDARYKDLLTQSNMFADLSIDILIGSQQTAAAVKEAEKAMRELPLSRGVALQYAEALLADKKEEQSAAFLRDQIVLYRQEPQLYSLLAKVYDAQGKQAAQHLALAEAYGIQSNWDAALQQLEIARRDKDAQYFELSVIDAREREWKEKHKDQMADEKKRR</sequence>
<keyword evidence="2" id="KW-0645">Protease</keyword>
<evidence type="ECO:0000256" key="1">
    <source>
        <dbReference type="ARBA" id="ARBA00001947"/>
    </source>
</evidence>
<organism evidence="8 9">
    <name type="scientific">Undibacterium hunanense</name>
    <dbReference type="NCBI Taxonomy" id="2762292"/>
    <lineage>
        <taxon>Bacteria</taxon>
        <taxon>Pseudomonadati</taxon>
        <taxon>Pseudomonadota</taxon>
        <taxon>Betaproteobacteria</taxon>
        <taxon>Burkholderiales</taxon>
        <taxon>Oxalobacteraceae</taxon>
        <taxon>Undibacterium</taxon>
    </lineage>
</organism>
<keyword evidence="3" id="KW-0479">Metal-binding</keyword>
<keyword evidence="5" id="KW-0862">Zinc</keyword>
<feature type="domain" description="Peptidase M48" evidence="7">
    <location>
        <begin position="96"/>
        <end position="284"/>
    </location>
</feature>
<gene>
    <name evidence="8" type="ORF">H8L32_20460</name>
</gene>
<dbReference type="InterPro" id="IPR001915">
    <property type="entry name" value="Peptidase_M48"/>
</dbReference>
<dbReference type="PANTHER" id="PTHR22726">
    <property type="entry name" value="METALLOENDOPEPTIDASE OMA1"/>
    <property type="match status" value="1"/>
</dbReference>
<reference evidence="8 9" key="1">
    <citation type="submission" date="2020-08" db="EMBL/GenBank/DDBJ databases">
        <title>Novel species isolated from subtropical streams in China.</title>
        <authorList>
            <person name="Lu H."/>
        </authorList>
    </citation>
    <scope>NUCLEOTIDE SEQUENCE [LARGE SCALE GENOMIC DNA]</scope>
    <source>
        <strain evidence="8 9">CY18W</strain>
    </source>
</reference>
<accession>A0ABR6ZVM4</accession>